<evidence type="ECO:0008006" key="4">
    <source>
        <dbReference type="Google" id="ProtNLM"/>
    </source>
</evidence>
<dbReference type="GO" id="GO:0030246">
    <property type="term" value="F:carbohydrate binding"/>
    <property type="evidence" value="ECO:0007669"/>
    <property type="project" value="InterPro"/>
</dbReference>
<accession>A0A1F6PAR9</accession>
<reference evidence="2 3" key="1">
    <citation type="journal article" date="2016" name="Nat. Commun.">
        <title>Thousands of microbial genomes shed light on interconnected biogeochemical processes in an aquifer system.</title>
        <authorList>
            <person name="Anantharaman K."/>
            <person name="Brown C.T."/>
            <person name="Hug L.A."/>
            <person name="Sharon I."/>
            <person name="Castelle C.J."/>
            <person name="Probst A.J."/>
            <person name="Thomas B.C."/>
            <person name="Singh A."/>
            <person name="Wilkins M.J."/>
            <person name="Karaoz U."/>
            <person name="Brodie E.L."/>
            <person name="Williams K.H."/>
            <person name="Hubbard S.S."/>
            <person name="Banfield J.F."/>
        </authorList>
    </citation>
    <scope>NUCLEOTIDE SEQUENCE [LARGE SCALE GENOMIC DNA]</scope>
</reference>
<evidence type="ECO:0000313" key="3">
    <source>
        <dbReference type="Proteomes" id="UP000176634"/>
    </source>
</evidence>
<comment type="caution">
    <text evidence="2">The sequence shown here is derived from an EMBL/GenBank/DDBJ whole genome shotgun (WGS) entry which is preliminary data.</text>
</comment>
<dbReference type="EMBL" id="MFRA01000003">
    <property type="protein sequence ID" value="OGH93034.1"/>
    <property type="molecule type" value="Genomic_DNA"/>
</dbReference>
<dbReference type="STRING" id="1798705.A2563_04625"/>
<protein>
    <recommendedName>
        <fullName evidence="4">Cohesin domain-containing protein</fullName>
    </recommendedName>
</protein>
<dbReference type="SUPFAM" id="SSF49384">
    <property type="entry name" value="Carbohydrate-binding domain"/>
    <property type="match status" value="1"/>
</dbReference>
<evidence type="ECO:0000256" key="1">
    <source>
        <dbReference type="SAM" id="Phobius"/>
    </source>
</evidence>
<dbReference type="AlphaFoldDB" id="A0A1F6PAR9"/>
<proteinExistence type="predicted"/>
<dbReference type="CDD" id="cd08547">
    <property type="entry name" value="Type_II_cohesin"/>
    <property type="match status" value="1"/>
</dbReference>
<name>A0A1F6PAR9_9BACT</name>
<keyword evidence="1" id="KW-1133">Transmembrane helix</keyword>
<evidence type="ECO:0000313" key="2">
    <source>
        <dbReference type="EMBL" id="OGH93034.1"/>
    </source>
</evidence>
<organism evidence="2 3">
    <name type="scientific">Candidatus Magasanikbacteria bacterium RIFOXYD1_FULL_40_23</name>
    <dbReference type="NCBI Taxonomy" id="1798705"/>
    <lineage>
        <taxon>Bacteria</taxon>
        <taxon>Candidatus Magasanikiibacteriota</taxon>
    </lineage>
</organism>
<dbReference type="Proteomes" id="UP000176634">
    <property type="component" value="Unassembled WGS sequence"/>
</dbReference>
<dbReference type="InterPro" id="IPR008965">
    <property type="entry name" value="CBM2/CBM3_carb-bd_dom_sf"/>
</dbReference>
<gene>
    <name evidence="2" type="ORF">A2563_04625</name>
</gene>
<keyword evidence="1" id="KW-0812">Transmembrane</keyword>
<feature type="transmembrane region" description="Helical" evidence="1">
    <location>
        <begin position="374"/>
        <end position="397"/>
    </location>
</feature>
<keyword evidence="1" id="KW-0472">Membrane</keyword>
<sequence>MEKKTRLLILIVILFAVMGLLPIKAKAASLVLRPGSGNFLVGGTFDLSIVLDTKHVSVNTIEAELLFPRDKIQLANNSIGKSIIQFWPAVPEFSNEQGRVYFAGAIPSPGVNISEGVVLTLTFRVISLGEAEIRFGDKTSVLANDGKGTNVLNQKPSAFFKFSLAPPQGPEVSSPTHPDQESWYKDSNPLFIWTKRQFSEGYSFEINQDPADLPDATIDTTEATASFQNLESGVWYFHIREKAGGVWGGASHYGIRIDSQAPAGFKIGVSPSNRTTNKSPIFRFFTTDALSGLDHFEIKLISLSSEEAAQALFFEATSPYQAINLKPGRYQVVVRALDTAKNTKDETVTITIVGSVSRFFSPEGVDLAFVFVPWGWVILGVGVLLLIVFLIILSIWVKHHHHLKSAFKEDINSVVSIFKKDKNKK</sequence>
<dbReference type="Gene3D" id="2.60.40.680">
    <property type="match status" value="1"/>
</dbReference>